<proteinExistence type="predicted"/>
<reference evidence="2" key="1">
    <citation type="journal article" date="2020" name="bioRxiv">
        <title>Chromosome-level reference genome of the European wasp spider Argiope bruennichi: a resource for studies on range expansion and evolutionary adaptation.</title>
        <authorList>
            <person name="Sheffer M.M."/>
            <person name="Hoppe A."/>
            <person name="Krehenwinkel H."/>
            <person name="Uhl G."/>
            <person name="Kuss A.W."/>
            <person name="Jensen L."/>
            <person name="Jensen C."/>
            <person name="Gillespie R.G."/>
            <person name="Hoff K.J."/>
            <person name="Prost S."/>
        </authorList>
    </citation>
    <scope>NUCLEOTIDE SEQUENCE</scope>
</reference>
<evidence type="ECO:0000313" key="2">
    <source>
        <dbReference type="EMBL" id="KAF8784489.1"/>
    </source>
</evidence>
<evidence type="ECO:0000313" key="3">
    <source>
        <dbReference type="Proteomes" id="UP000807504"/>
    </source>
</evidence>
<dbReference type="EMBL" id="JABXBU010000030">
    <property type="protein sequence ID" value="KAF8784489.1"/>
    <property type="molecule type" value="Genomic_DNA"/>
</dbReference>
<dbReference type="Proteomes" id="UP000807504">
    <property type="component" value="Unassembled WGS sequence"/>
</dbReference>
<reference evidence="2" key="2">
    <citation type="submission" date="2020-06" db="EMBL/GenBank/DDBJ databases">
        <authorList>
            <person name="Sheffer M."/>
        </authorList>
    </citation>
    <scope>NUCLEOTIDE SEQUENCE</scope>
</reference>
<dbReference type="AlphaFoldDB" id="A0A8T0F505"/>
<protein>
    <submittedName>
        <fullName evidence="2">Uncharacterized protein</fullName>
    </submittedName>
</protein>
<sequence length="67" mass="7240">MFTRWSINRPAHSLFSSSPKRMTLPTILPDGSKLNQKSASAADGIDAIQGKGPQHLQIHNSKGLRSG</sequence>
<name>A0A8T0F505_ARGBR</name>
<keyword evidence="3" id="KW-1185">Reference proteome</keyword>
<gene>
    <name evidence="2" type="ORF">HNY73_010159</name>
</gene>
<organism evidence="2 3">
    <name type="scientific">Argiope bruennichi</name>
    <name type="common">Wasp spider</name>
    <name type="synonym">Aranea bruennichi</name>
    <dbReference type="NCBI Taxonomy" id="94029"/>
    <lineage>
        <taxon>Eukaryota</taxon>
        <taxon>Metazoa</taxon>
        <taxon>Ecdysozoa</taxon>
        <taxon>Arthropoda</taxon>
        <taxon>Chelicerata</taxon>
        <taxon>Arachnida</taxon>
        <taxon>Araneae</taxon>
        <taxon>Araneomorphae</taxon>
        <taxon>Entelegynae</taxon>
        <taxon>Araneoidea</taxon>
        <taxon>Araneidae</taxon>
        <taxon>Argiope</taxon>
    </lineage>
</organism>
<comment type="caution">
    <text evidence="2">The sequence shown here is derived from an EMBL/GenBank/DDBJ whole genome shotgun (WGS) entry which is preliminary data.</text>
</comment>
<evidence type="ECO:0000256" key="1">
    <source>
        <dbReference type="SAM" id="MobiDB-lite"/>
    </source>
</evidence>
<accession>A0A8T0F505</accession>
<feature type="region of interest" description="Disordered" evidence="1">
    <location>
        <begin position="1"/>
        <end position="22"/>
    </location>
</feature>